<dbReference type="AlphaFoldDB" id="A0A226X4S9"/>
<gene>
    <name evidence="1" type="ORF">BSU04_12105</name>
</gene>
<reference evidence="2" key="1">
    <citation type="submission" date="2017-01" db="EMBL/GenBank/DDBJ databases">
        <title>Genome Analysis of Deinococcus marmoris KOPRI26562.</title>
        <authorList>
            <person name="Kim J.H."/>
            <person name="Oh H.-M."/>
        </authorList>
    </citation>
    <scope>NUCLEOTIDE SEQUENCE [LARGE SCALE GENOMIC DNA]</scope>
    <source>
        <strain evidence="2">PAMC 26633</strain>
    </source>
</reference>
<evidence type="ECO:0000313" key="2">
    <source>
        <dbReference type="Proteomes" id="UP000214720"/>
    </source>
</evidence>
<dbReference type="EMBL" id="MTHB01000063">
    <property type="protein sequence ID" value="OXC78485.1"/>
    <property type="molecule type" value="Genomic_DNA"/>
</dbReference>
<comment type="caution">
    <text evidence="1">The sequence shown here is derived from an EMBL/GenBank/DDBJ whole genome shotgun (WGS) entry which is preliminary data.</text>
</comment>
<organism evidence="1 2">
    <name type="scientific">Caballeronia sordidicola</name>
    <name type="common">Burkholderia sordidicola</name>
    <dbReference type="NCBI Taxonomy" id="196367"/>
    <lineage>
        <taxon>Bacteria</taxon>
        <taxon>Pseudomonadati</taxon>
        <taxon>Pseudomonadota</taxon>
        <taxon>Betaproteobacteria</taxon>
        <taxon>Burkholderiales</taxon>
        <taxon>Burkholderiaceae</taxon>
        <taxon>Caballeronia</taxon>
    </lineage>
</organism>
<dbReference type="Proteomes" id="UP000214720">
    <property type="component" value="Unassembled WGS sequence"/>
</dbReference>
<sequence>MRQREPIRKPRQYEIDSEFNDKTCAYLHGERVLKKRRDSTARAILIA</sequence>
<evidence type="ECO:0000313" key="1">
    <source>
        <dbReference type="EMBL" id="OXC78485.1"/>
    </source>
</evidence>
<name>A0A226X4S9_CABSO</name>
<protein>
    <submittedName>
        <fullName evidence="1">Uncharacterized protein</fullName>
    </submittedName>
</protein>
<proteinExistence type="predicted"/>
<accession>A0A226X4S9</accession>